<dbReference type="EMBL" id="CAICTM010000329">
    <property type="protein sequence ID" value="CAB9508037.1"/>
    <property type="molecule type" value="Genomic_DNA"/>
</dbReference>
<dbReference type="PANTHER" id="PTHR12296">
    <property type="entry name" value="DENN DOMAIN-CONTAINING PROTEIN 4"/>
    <property type="match status" value="1"/>
</dbReference>
<dbReference type="Pfam" id="PF01412">
    <property type="entry name" value="ArfGap"/>
    <property type="match status" value="1"/>
</dbReference>
<dbReference type="PROSITE" id="PS50211">
    <property type="entry name" value="DENN"/>
    <property type="match status" value="1"/>
</dbReference>
<dbReference type="Gene3D" id="1.20.5.190">
    <property type="match status" value="1"/>
</dbReference>
<dbReference type="InterPro" id="IPR051696">
    <property type="entry name" value="DENN_Domain_GEFs"/>
</dbReference>
<dbReference type="SMART" id="SM00801">
    <property type="entry name" value="dDENN"/>
    <property type="match status" value="1"/>
</dbReference>
<feature type="compositionally biased region" description="Low complexity" evidence="2">
    <location>
        <begin position="75"/>
        <end position="95"/>
    </location>
</feature>
<comment type="caution">
    <text evidence="5">The sequence shown here is derived from an EMBL/GenBank/DDBJ whole genome shotgun (WGS) entry which is preliminary data.</text>
</comment>
<feature type="region of interest" description="Disordered" evidence="2">
    <location>
        <begin position="254"/>
        <end position="321"/>
    </location>
</feature>
<evidence type="ECO:0000313" key="5">
    <source>
        <dbReference type="EMBL" id="CAB9508037.1"/>
    </source>
</evidence>
<dbReference type="GO" id="GO:0005096">
    <property type="term" value="F:GTPase activator activity"/>
    <property type="evidence" value="ECO:0007669"/>
    <property type="project" value="InterPro"/>
</dbReference>
<gene>
    <name evidence="5" type="ORF">SEMRO_330_G119010.1</name>
</gene>
<dbReference type="InterPro" id="IPR043153">
    <property type="entry name" value="DENN_C"/>
</dbReference>
<evidence type="ECO:0000256" key="1">
    <source>
        <dbReference type="PROSITE-ProRule" id="PRU00288"/>
    </source>
</evidence>
<organism evidence="5 6">
    <name type="scientific">Seminavis robusta</name>
    <dbReference type="NCBI Taxonomy" id="568900"/>
    <lineage>
        <taxon>Eukaryota</taxon>
        <taxon>Sar</taxon>
        <taxon>Stramenopiles</taxon>
        <taxon>Ochrophyta</taxon>
        <taxon>Bacillariophyta</taxon>
        <taxon>Bacillariophyceae</taxon>
        <taxon>Bacillariophycidae</taxon>
        <taxon>Naviculales</taxon>
        <taxon>Naviculaceae</taxon>
        <taxon>Seminavis</taxon>
    </lineage>
</organism>
<evidence type="ECO:0000313" key="6">
    <source>
        <dbReference type="Proteomes" id="UP001153069"/>
    </source>
</evidence>
<keyword evidence="1" id="KW-0479">Metal-binding</keyword>
<dbReference type="SMART" id="SM00799">
    <property type="entry name" value="DENN"/>
    <property type="match status" value="1"/>
</dbReference>
<dbReference type="Pfam" id="PF03455">
    <property type="entry name" value="dDENN"/>
    <property type="match status" value="1"/>
</dbReference>
<dbReference type="Pfam" id="PF00612">
    <property type="entry name" value="IQ"/>
    <property type="match status" value="2"/>
</dbReference>
<dbReference type="GO" id="GO:0008270">
    <property type="term" value="F:zinc ion binding"/>
    <property type="evidence" value="ECO:0007669"/>
    <property type="project" value="UniProtKB-KW"/>
</dbReference>
<feature type="compositionally biased region" description="Basic and acidic residues" evidence="2">
    <location>
        <begin position="939"/>
        <end position="949"/>
    </location>
</feature>
<dbReference type="PANTHER" id="PTHR12296:SF21">
    <property type="entry name" value="DENN DOMAIN-CONTAINING PROTEIN 3"/>
    <property type="match status" value="1"/>
</dbReference>
<accession>A0A9N8DS48</accession>
<evidence type="ECO:0000259" key="4">
    <source>
        <dbReference type="PROSITE" id="PS50211"/>
    </source>
</evidence>
<dbReference type="InterPro" id="IPR001194">
    <property type="entry name" value="cDENN_dom"/>
</dbReference>
<feature type="compositionally biased region" description="Polar residues" evidence="2">
    <location>
        <begin position="174"/>
        <end position="184"/>
    </location>
</feature>
<dbReference type="Pfam" id="PF02141">
    <property type="entry name" value="DENN"/>
    <property type="match status" value="1"/>
</dbReference>
<proteinExistence type="predicted"/>
<dbReference type="InterPro" id="IPR001164">
    <property type="entry name" value="ArfGAP_dom"/>
</dbReference>
<dbReference type="Proteomes" id="UP001153069">
    <property type="component" value="Unassembled WGS sequence"/>
</dbReference>
<dbReference type="SUPFAM" id="SSF57863">
    <property type="entry name" value="ArfGap/RecO-like zinc finger"/>
    <property type="match status" value="1"/>
</dbReference>
<feature type="compositionally biased region" description="Low complexity" evidence="2">
    <location>
        <begin position="294"/>
        <end position="304"/>
    </location>
</feature>
<dbReference type="GO" id="GO:0031410">
    <property type="term" value="C:cytoplasmic vesicle"/>
    <property type="evidence" value="ECO:0007669"/>
    <property type="project" value="TreeGrafter"/>
</dbReference>
<keyword evidence="6" id="KW-1185">Reference proteome</keyword>
<name>A0A9N8DS48_9STRA</name>
<dbReference type="InterPro" id="IPR038508">
    <property type="entry name" value="ArfGAP_dom_sf"/>
</dbReference>
<feature type="region of interest" description="Disordered" evidence="2">
    <location>
        <begin position="1292"/>
        <end position="1312"/>
    </location>
</feature>
<dbReference type="Gene3D" id="1.10.220.150">
    <property type="entry name" value="Arf GTPase activating protein"/>
    <property type="match status" value="1"/>
</dbReference>
<feature type="compositionally biased region" description="Polar residues" evidence="2">
    <location>
        <begin position="18"/>
        <end position="29"/>
    </location>
</feature>
<dbReference type="SMART" id="SM00800">
    <property type="entry name" value="uDENN"/>
    <property type="match status" value="1"/>
</dbReference>
<dbReference type="InterPro" id="IPR005113">
    <property type="entry name" value="uDENN_dom"/>
</dbReference>
<dbReference type="GO" id="GO:0032483">
    <property type="term" value="P:regulation of Rab protein signal transduction"/>
    <property type="evidence" value="ECO:0007669"/>
    <property type="project" value="TreeGrafter"/>
</dbReference>
<dbReference type="Pfam" id="PF03456">
    <property type="entry name" value="uDENN"/>
    <property type="match status" value="1"/>
</dbReference>
<keyword evidence="1" id="KW-0862">Zinc</keyword>
<dbReference type="PROSITE" id="PS50115">
    <property type="entry name" value="ARFGAP"/>
    <property type="match status" value="1"/>
</dbReference>
<dbReference type="SMART" id="SM00015">
    <property type="entry name" value="IQ"/>
    <property type="match status" value="4"/>
</dbReference>
<dbReference type="PROSITE" id="PS50096">
    <property type="entry name" value="IQ"/>
    <property type="match status" value="3"/>
</dbReference>
<keyword evidence="1" id="KW-0863">Zinc-finger</keyword>
<feature type="compositionally biased region" description="Pro residues" evidence="2">
    <location>
        <begin position="273"/>
        <end position="287"/>
    </location>
</feature>
<feature type="compositionally biased region" description="Polar residues" evidence="2">
    <location>
        <begin position="191"/>
        <end position="202"/>
    </location>
</feature>
<feature type="domain" description="Arf-GAP" evidence="3">
    <location>
        <begin position="344"/>
        <end position="439"/>
    </location>
</feature>
<protein>
    <submittedName>
        <fullName evidence="5">DENN domain-containing protein 5B</fullName>
    </submittedName>
</protein>
<dbReference type="InterPro" id="IPR000048">
    <property type="entry name" value="IQ_motif_EF-hand-BS"/>
</dbReference>
<dbReference type="Gene3D" id="3.40.50.11500">
    <property type="match status" value="1"/>
</dbReference>
<dbReference type="InterPro" id="IPR037516">
    <property type="entry name" value="Tripartite_DENN"/>
</dbReference>
<dbReference type="InterPro" id="IPR005112">
    <property type="entry name" value="dDENN_dom"/>
</dbReference>
<feature type="region of interest" description="Disordered" evidence="2">
    <location>
        <begin position="1"/>
        <end position="95"/>
    </location>
</feature>
<evidence type="ECO:0000259" key="3">
    <source>
        <dbReference type="PROSITE" id="PS50115"/>
    </source>
</evidence>
<evidence type="ECO:0000256" key="2">
    <source>
        <dbReference type="SAM" id="MobiDB-lite"/>
    </source>
</evidence>
<dbReference type="OrthoDB" id="6019893at2759"/>
<sequence>MSPPAPAPRSRLAGYDNISHSQRSTSLTPRRQAAGGVATSIIPLRKRKPVTRQKTWSEPTTEEQFYDAASELGDQSSNSNSTATASQSTSHHGSAAPMISVAKTINQLLHNPSNRCCADCRSALVDSSQVHASFRPPHLNGRDTMPKQLTRSDLMERRNFSDAHHAFAPPFPTLETTRNSSASANHVVGKSNKQVTTNGNRSKSPKRSNGRNELDRYTHHGPLNQSTKEFANITEAARDFHAMSQSTREFTIHNPYKASDPWSPPDAAQRQPTSPPQEQPPLPPLSEPPNGSFVARSAASSPSRSSPPPKSKSPVPNRQSSARAFHMPAIDPASLVYRHVPGHGVFLCAQCAHAHRVMGDKVTIVRHVQEYQSWTAEEALAMKRAGGNTMGWQIYEAYLPEPWRRRRPNHSSQVSDRLVFCRAKYEAMGFVLPPLGGSPTSIKAWKRLVQSNDWARQNGAAAVELNNLIALTLHRRHGMDQYERHNGGKTDNTSGMPLAAEPISALPERLVDYFCVVGSSGFLDPRLLQREDLDLSTLTGPEDLDLEPRVIDCYPSTTHHPDMEFPEHVATFVMPEGCRPSDSQKSPVFFTFVLTAASGRRLYGASLQLYDEAIETQELQEIIEKSGYTGAYPSWLSTPPSVSGGLSVDSSRNSSDYVDIVYLPKCLVVLSHYQFFDLFRNFLLQLYRITLVEAPLPIERFIANFCCEVPLPPLGKVEVKFGFTVKDIWSIQRPPENQLPLASFSYKPIFACLSPGNIMTLLGCLMEESRVALCSRHYALLAPIAEALLSFLFPLQWQGMYIPVMPYALLDILDAPVPFLVGLHIRYLIETKPDMRPQGVVFVDIDRDIVHLGYNEESNAFRLVPALPERGALKLRAKLEEHGSSVYVTPDNAKLEGNTITSGYGRILSDSKREAYATTFYSPSAAASIKESSSLPGNEEFRRRNDRGSTVRRRNVLRTVDKAYQENELLTPITGFLSEQGQLYGREPARQIRVHRSGMGKIFNLRRLRSQSSLAEEDASAHFSGHGSVSFTMTNHAHSHQHGFLLDMDEPPGFNSSEIRNAFLRFFVSLLKGYEQFLNVDNHNNLFRVEEFLADLNLSVGSYQFVEKVVKTQMFQRFLEERQNDPCDPLFLFFDECIIAKQNRSRMLNVRQKDTPFLDDPSGAISETFTPPPPSNWGLPDDGRSYHYGSFPKFNQDLFGKVRKPMKWKAERRGSALRTLPAVVLPNSSNQSPSSSWQHEILARSLAPAATTPTAFYWAAKQGYKSLESAIGALSQSKGNANTTGTWLEDSWSSLSGRKEPGGKAKPSKEKKRGDFMKAGFFKDLSAATLTSAQAVLVNARRIKGIILEVVCVIQSTWRMQMARRKYVRFLKALRLLQYKWRRHVPEGLSEMDQLERARQSIAKLQRLCRSFLLIQGFRKKRAAIVLIQRWFRGAACRKHCRKLERACKRIQMLVRSRRAQFGLKLLRDLIAKVQARSRGFLTRKRMSSLNKRRMSRYREQIFLLWSRVHTPLSYRTKFWPMISEECGFLRLRIAESELERLWIFLEVDFNSNDYAELEARENHAEELRLAKQLGITDHTFWRCLKVQQLTVSVLLFPAEERRSTELRLASDRVEAERIQIYHRISADRPETAALLCTLLGLFNIDMKEKNKKYRLAEIVWMERTQANQSETLMMQVFPELEEASNVIFNPPPKKVLKRFRNVNPTPPRLGKAHWAHSILRDQISRNVREVAINALQGVGQPSEKTNEGTLGRGMDLLRYSKAATEERYISRRRASMAVSVGPSSVKDVQTYLIGDLLTSRTWEGK</sequence>
<feature type="region of interest" description="Disordered" evidence="2">
    <location>
        <begin position="928"/>
        <end position="950"/>
    </location>
</feature>
<feature type="region of interest" description="Disordered" evidence="2">
    <location>
        <begin position="166"/>
        <end position="227"/>
    </location>
</feature>
<reference evidence="5" key="1">
    <citation type="submission" date="2020-06" db="EMBL/GenBank/DDBJ databases">
        <authorList>
            <consortium name="Plant Systems Biology data submission"/>
        </authorList>
    </citation>
    <scope>NUCLEOTIDE SEQUENCE</scope>
    <source>
        <strain evidence="5">D6</strain>
    </source>
</reference>
<feature type="domain" description="UDENN" evidence="4">
    <location>
        <begin position="532"/>
        <end position="1129"/>
    </location>
</feature>
<dbReference type="InterPro" id="IPR037278">
    <property type="entry name" value="ARFGAP/RecO"/>
</dbReference>
<dbReference type="Gene3D" id="3.30.450.200">
    <property type="match status" value="1"/>
</dbReference>